<dbReference type="AlphaFoldDB" id="A0A9W4H820"/>
<feature type="compositionally biased region" description="Basic residues" evidence="1">
    <location>
        <begin position="503"/>
        <end position="513"/>
    </location>
</feature>
<protein>
    <submittedName>
        <fullName evidence="2">Uncharacterized protein</fullName>
    </submittedName>
</protein>
<dbReference type="Proteomes" id="UP001153328">
    <property type="component" value="Unassembled WGS sequence"/>
</dbReference>
<name>A0A9W4H820_9ACTN</name>
<feature type="compositionally biased region" description="Low complexity" evidence="1">
    <location>
        <begin position="341"/>
        <end position="350"/>
    </location>
</feature>
<evidence type="ECO:0000313" key="3">
    <source>
        <dbReference type="Proteomes" id="UP001153328"/>
    </source>
</evidence>
<feature type="region of interest" description="Disordered" evidence="1">
    <location>
        <begin position="39"/>
        <end position="104"/>
    </location>
</feature>
<feature type="compositionally biased region" description="Basic and acidic residues" evidence="1">
    <location>
        <begin position="472"/>
        <end position="483"/>
    </location>
</feature>
<feature type="compositionally biased region" description="Basic residues" evidence="1">
    <location>
        <begin position="227"/>
        <end position="256"/>
    </location>
</feature>
<feature type="compositionally biased region" description="Basic residues" evidence="1">
    <location>
        <begin position="586"/>
        <end position="600"/>
    </location>
</feature>
<feature type="compositionally biased region" description="Basic residues" evidence="1">
    <location>
        <begin position="198"/>
        <end position="211"/>
    </location>
</feature>
<feature type="compositionally biased region" description="Basic residues" evidence="1">
    <location>
        <begin position="331"/>
        <end position="340"/>
    </location>
</feature>
<feature type="compositionally biased region" description="Low complexity" evidence="1">
    <location>
        <begin position="551"/>
        <end position="560"/>
    </location>
</feature>
<feature type="compositionally biased region" description="Gly residues" evidence="1">
    <location>
        <begin position="668"/>
        <end position="680"/>
    </location>
</feature>
<reference evidence="2" key="1">
    <citation type="submission" date="2021-06" db="EMBL/GenBank/DDBJ databases">
        <authorList>
            <person name="Arsene-Ploetze F."/>
        </authorList>
    </citation>
    <scope>NUCLEOTIDE SEQUENCE</scope>
    <source>
        <strain evidence="2">SBRY1</strain>
    </source>
</reference>
<feature type="compositionally biased region" description="Basic residues" evidence="1">
    <location>
        <begin position="640"/>
        <end position="661"/>
    </location>
</feature>
<evidence type="ECO:0000256" key="1">
    <source>
        <dbReference type="SAM" id="MobiDB-lite"/>
    </source>
</evidence>
<proteinExistence type="predicted"/>
<keyword evidence="3" id="KW-1185">Reference proteome</keyword>
<feature type="compositionally biased region" description="Basic residues" evidence="1">
    <location>
        <begin position="434"/>
        <end position="448"/>
    </location>
</feature>
<accession>A0A9W4H820</accession>
<feature type="compositionally biased region" description="Basic and acidic residues" evidence="1">
    <location>
        <begin position="309"/>
        <end position="320"/>
    </location>
</feature>
<feature type="region of interest" description="Disordered" evidence="1">
    <location>
        <begin position="551"/>
        <end position="715"/>
    </location>
</feature>
<organism evidence="2 3">
    <name type="scientific">Actinacidiphila bryophytorum</name>
    <dbReference type="NCBI Taxonomy" id="1436133"/>
    <lineage>
        <taxon>Bacteria</taxon>
        <taxon>Bacillati</taxon>
        <taxon>Actinomycetota</taxon>
        <taxon>Actinomycetes</taxon>
        <taxon>Kitasatosporales</taxon>
        <taxon>Streptomycetaceae</taxon>
        <taxon>Actinacidiphila</taxon>
    </lineage>
</organism>
<evidence type="ECO:0000313" key="2">
    <source>
        <dbReference type="EMBL" id="CAG7657118.1"/>
    </source>
</evidence>
<feature type="compositionally biased region" description="Basic and acidic residues" evidence="1">
    <location>
        <begin position="681"/>
        <end position="702"/>
    </location>
</feature>
<feature type="region of interest" description="Disordered" evidence="1">
    <location>
        <begin position="1"/>
        <end position="26"/>
    </location>
</feature>
<feature type="compositionally biased region" description="Basic and acidic residues" evidence="1">
    <location>
        <begin position="514"/>
        <end position="524"/>
    </location>
</feature>
<feature type="compositionally biased region" description="Basic and acidic residues" evidence="1">
    <location>
        <begin position="609"/>
        <end position="619"/>
    </location>
</feature>
<dbReference type="EMBL" id="CAJVAX010000022">
    <property type="protein sequence ID" value="CAG7657118.1"/>
    <property type="molecule type" value="Genomic_DNA"/>
</dbReference>
<sequence>MLRRRVPGLRPRAGQPGQHHQEQARHRALHRVRLQGRHRLHGHRLRDRPAAVPAGVHPARRHRTRGRLPRQLRQGDVGDRRLPVHHRPFHPRLLPHRAEGRRGPGARAAHLGLHRLTSPPGFTPGGCGHPGPQPPATGTPRKAGVHGSQPTRTCGLARTTAGRRCHPHVRQPRHGGTGFPRRTAQLSRTPVRTGAAGGRRRRHGRRLRPHHPQAGCHAAPLRGGPGQRHRHALPGHARPRTAGRAGRRVRPRLRQHGRPDGCRPGRDGRAGDQVGDPGGRPAVGAAGAAPGHEGGRHPAVRAGARGAARRRDGREHRGAGRTDLVPGHRQCAGHRLRRPGRPAAGRGAAPDGDRRRRRPLLRGARGAGPPGRALGRRGVGRGLGRGQPARRPPRLPRAAGPHVRRRQPADDGAGRRGPGGRHLCAARGLPRAGRGVRARREGRARRPGHRCDRQELPRGPGPGRRPQADPGPADRRAGTRDDPAGPGQGRGAHPAVGPGEGRRPRRGRRQGRPGRRDAAAEHGALRPGTGPAAPRGVRRLRRGADLLARAGPLPAAQRAGQLDVDPRRFAGRRHTRCDRRQAGPPGRHRLRLHRRRRQHVHPAGAVDGRPLRHRGEVRHLQQRPLPPAGPEHRRVLAQPGHHRARLPRPVRPVPPRHRLRAAGRLAGRTGGAGGEGAGGRAGDRGRARARRPVPDRHGDRPRHLTAASRRSHRPCVKEWAACD</sequence>
<feature type="compositionally biased region" description="Low complexity" evidence="1">
    <location>
        <begin position="271"/>
        <end position="291"/>
    </location>
</feature>
<feature type="compositionally biased region" description="Basic residues" evidence="1">
    <location>
        <begin position="58"/>
        <end position="70"/>
    </location>
</feature>
<feature type="region of interest" description="Disordered" evidence="1">
    <location>
        <begin position="117"/>
        <end position="151"/>
    </location>
</feature>
<feature type="compositionally biased region" description="Basic and acidic residues" evidence="1">
    <location>
        <begin position="257"/>
        <end position="270"/>
    </location>
</feature>
<comment type="caution">
    <text evidence="2">The sequence shown here is derived from an EMBL/GenBank/DDBJ whole genome shotgun (WGS) entry which is preliminary data.</text>
</comment>
<feature type="compositionally biased region" description="Basic residues" evidence="1">
    <location>
        <begin position="83"/>
        <end position="95"/>
    </location>
</feature>
<gene>
    <name evidence="2" type="ORF">SBRY_80182</name>
</gene>
<feature type="region of interest" description="Disordered" evidence="1">
    <location>
        <begin position="166"/>
        <end position="537"/>
    </location>
</feature>